<name>A0A1S2XNZ7_CICAR</name>
<evidence type="ECO:0000256" key="2">
    <source>
        <dbReference type="ARBA" id="ARBA00022771"/>
    </source>
</evidence>
<dbReference type="GO" id="GO:0043161">
    <property type="term" value="P:proteasome-mediated ubiquitin-dependent protein catabolic process"/>
    <property type="evidence" value="ECO:0007669"/>
    <property type="project" value="TreeGrafter"/>
</dbReference>
<dbReference type="Pfam" id="PF00569">
    <property type="entry name" value="ZZ"/>
    <property type="match status" value="1"/>
</dbReference>
<dbReference type="GeneID" id="101490360"/>
<keyword evidence="1" id="KW-0479">Metal-binding</keyword>
<dbReference type="eggNOG" id="KOG4159">
    <property type="taxonomic scope" value="Eukaryota"/>
</dbReference>
<dbReference type="FunFam" id="3.30.40.10:FF:000605">
    <property type="entry name" value="E3 ubiquitin-protein ligase PRT1"/>
    <property type="match status" value="1"/>
</dbReference>
<dbReference type="GO" id="GO:0061630">
    <property type="term" value="F:ubiquitin protein ligase activity"/>
    <property type="evidence" value="ECO:0007669"/>
    <property type="project" value="TreeGrafter"/>
</dbReference>
<dbReference type="Gene3D" id="3.30.60.90">
    <property type="match status" value="1"/>
</dbReference>
<dbReference type="FunFam" id="3.30.40.10:FF:000489">
    <property type="entry name" value="E3 ubiquitin-protein ligase PRT1"/>
    <property type="match status" value="1"/>
</dbReference>
<dbReference type="InterPro" id="IPR027370">
    <property type="entry name" value="Znf-RING_euk"/>
</dbReference>
<keyword evidence="7" id="KW-1185">Reference proteome</keyword>
<dbReference type="Proteomes" id="UP000087171">
    <property type="component" value="Chromosome Ca3"/>
</dbReference>
<evidence type="ECO:0000313" key="7">
    <source>
        <dbReference type="Proteomes" id="UP000087171"/>
    </source>
</evidence>
<dbReference type="GO" id="GO:0008270">
    <property type="term" value="F:zinc ion binding"/>
    <property type="evidence" value="ECO:0007669"/>
    <property type="project" value="UniProtKB-KW"/>
</dbReference>
<proteinExistence type="predicted"/>
<dbReference type="InterPro" id="IPR001841">
    <property type="entry name" value="Znf_RING"/>
</dbReference>
<dbReference type="InterPro" id="IPR017907">
    <property type="entry name" value="Znf_RING_CS"/>
</dbReference>
<keyword evidence="3" id="KW-0862">Zinc</keyword>
<dbReference type="InterPro" id="IPR000433">
    <property type="entry name" value="Znf_ZZ"/>
</dbReference>
<dbReference type="SMART" id="SM00184">
    <property type="entry name" value="RING"/>
    <property type="match status" value="2"/>
</dbReference>
<accession>A0A1S2XNZ7</accession>
<dbReference type="STRING" id="3827.A0A1S2XNZ7"/>
<dbReference type="SUPFAM" id="SSF57850">
    <property type="entry name" value="RING/U-box"/>
    <property type="match status" value="3"/>
</dbReference>
<dbReference type="Gene3D" id="3.30.40.10">
    <property type="entry name" value="Zinc/RING finger domain, C3HC4 (zinc finger)"/>
    <property type="match status" value="2"/>
</dbReference>
<dbReference type="KEGG" id="cam:101490360"/>
<dbReference type="InterPro" id="IPR013083">
    <property type="entry name" value="Znf_RING/FYVE/PHD"/>
</dbReference>
<dbReference type="PANTHER" id="PTHR15898:SF20">
    <property type="entry name" value="E3 UBIQUITIN-PROTEIN LIGASE PRT1-LIKE PROTEIN"/>
    <property type="match status" value="1"/>
</dbReference>
<dbReference type="InterPro" id="IPR043145">
    <property type="entry name" value="Znf_ZZ_sf"/>
</dbReference>
<evidence type="ECO:0000256" key="3">
    <source>
        <dbReference type="ARBA" id="ARBA00022833"/>
    </source>
</evidence>
<dbReference type="PaxDb" id="3827-XP_004492302.1"/>
<evidence type="ECO:0000313" key="8">
    <source>
        <dbReference type="RefSeq" id="XP_004492303.1"/>
    </source>
</evidence>
<feature type="domain" description="ZZ-type" evidence="6">
    <location>
        <begin position="298"/>
        <end position="362"/>
    </location>
</feature>
<reference evidence="8" key="2">
    <citation type="submission" date="2025-08" db="UniProtKB">
        <authorList>
            <consortium name="RefSeq"/>
        </authorList>
    </citation>
    <scope>IDENTIFICATION</scope>
    <source>
        <tissue evidence="8">Etiolated seedlings</tissue>
    </source>
</reference>
<dbReference type="eggNOG" id="KOG4582">
    <property type="taxonomic scope" value="Eukaryota"/>
</dbReference>
<dbReference type="PROSITE" id="PS50135">
    <property type="entry name" value="ZF_ZZ_2"/>
    <property type="match status" value="1"/>
</dbReference>
<dbReference type="PANTHER" id="PTHR15898">
    <property type="entry name" value="BIFUNCTIONAL APOPTOSIS REGULATOR"/>
    <property type="match status" value="1"/>
</dbReference>
<dbReference type="FunFam" id="3.30.60.90:FF:000014">
    <property type="entry name" value="E3 ubiquitin-protein ligase PRT1"/>
    <property type="match status" value="1"/>
</dbReference>
<dbReference type="PROSITE" id="PS50089">
    <property type="entry name" value="ZF_RING_2"/>
    <property type="match status" value="2"/>
</dbReference>
<feature type="domain" description="RING-type" evidence="5">
    <location>
        <begin position="25"/>
        <end position="65"/>
    </location>
</feature>
<protein>
    <submittedName>
        <fullName evidence="8">E3 ubiquitin-protein ligase PRT1-like</fullName>
    </submittedName>
</protein>
<dbReference type="AlphaFoldDB" id="A0A1S2XNZ7"/>
<dbReference type="OrthoDB" id="6270329at2759"/>
<organism evidence="7 8">
    <name type="scientific">Cicer arietinum</name>
    <name type="common">Chickpea</name>
    <name type="synonym">Garbanzo</name>
    <dbReference type="NCBI Taxonomy" id="3827"/>
    <lineage>
        <taxon>Eukaryota</taxon>
        <taxon>Viridiplantae</taxon>
        <taxon>Streptophyta</taxon>
        <taxon>Embryophyta</taxon>
        <taxon>Tracheophyta</taxon>
        <taxon>Spermatophyta</taxon>
        <taxon>Magnoliopsida</taxon>
        <taxon>eudicotyledons</taxon>
        <taxon>Gunneridae</taxon>
        <taxon>Pentapetalae</taxon>
        <taxon>rosids</taxon>
        <taxon>fabids</taxon>
        <taxon>Fabales</taxon>
        <taxon>Fabaceae</taxon>
        <taxon>Papilionoideae</taxon>
        <taxon>50 kb inversion clade</taxon>
        <taxon>NPAAA clade</taxon>
        <taxon>Hologalegina</taxon>
        <taxon>IRL clade</taxon>
        <taxon>Cicereae</taxon>
        <taxon>Cicer</taxon>
    </lineage>
</organism>
<evidence type="ECO:0000256" key="1">
    <source>
        <dbReference type="ARBA" id="ARBA00022723"/>
    </source>
</evidence>
<evidence type="ECO:0000256" key="4">
    <source>
        <dbReference type="PROSITE-ProRule" id="PRU00228"/>
    </source>
</evidence>
<dbReference type="PROSITE" id="PS00518">
    <property type="entry name" value="ZF_RING_1"/>
    <property type="match status" value="1"/>
</dbReference>
<evidence type="ECO:0000259" key="5">
    <source>
        <dbReference type="PROSITE" id="PS50089"/>
    </source>
</evidence>
<dbReference type="RefSeq" id="XP_004492303.1">
    <property type="nucleotide sequence ID" value="XM_004492246.2"/>
</dbReference>
<reference evidence="7" key="1">
    <citation type="journal article" date="2013" name="Nat. Biotechnol.">
        <title>Draft genome sequence of chickpea (Cicer arietinum) provides a resource for trait improvement.</title>
        <authorList>
            <person name="Varshney R.K."/>
            <person name="Song C."/>
            <person name="Saxena R.K."/>
            <person name="Azam S."/>
            <person name="Yu S."/>
            <person name="Sharpe A.G."/>
            <person name="Cannon S."/>
            <person name="Baek J."/>
            <person name="Rosen B.D."/>
            <person name="Tar'an B."/>
            <person name="Millan T."/>
            <person name="Zhang X."/>
            <person name="Ramsay L.D."/>
            <person name="Iwata A."/>
            <person name="Wang Y."/>
            <person name="Nelson W."/>
            <person name="Farmer A.D."/>
            <person name="Gaur P.M."/>
            <person name="Soderlund C."/>
            <person name="Penmetsa R.V."/>
            <person name="Xu C."/>
            <person name="Bharti A.K."/>
            <person name="He W."/>
            <person name="Winter P."/>
            <person name="Zhao S."/>
            <person name="Hane J.K."/>
            <person name="Carrasquilla-Garcia N."/>
            <person name="Condie J.A."/>
            <person name="Upadhyaya H.D."/>
            <person name="Luo M.C."/>
            <person name="Thudi M."/>
            <person name="Gowda C.L."/>
            <person name="Singh N.P."/>
            <person name="Lichtenzveig J."/>
            <person name="Gali K.K."/>
            <person name="Rubio J."/>
            <person name="Nadarajan N."/>
            <person name="Dolezel J."/>
            <person name="Bansal K.C."/>
            <person name="Xu X."/>
            <person name="Edwards D."/>
            <person name="Zhang G."/>
            <person name="Kahl G."/>
            <person name="Gil J."/>
            <person name="Singh K.B."/>
            <person name="Datta S.K."/>
            <person name="Jackson S.A."/>
            <person name="Wang J."/>
            <person name="Cook D.R."/>
        </authorList>
    </citation>
    <scope>NUCLEOTIDE SEQUENCE [LARGE SCALE GENOMIC DNA]</scope>
    <source>
        <strain evidence="7">cv. CDC Frontier</strain>
    </source>
</reference>
<keyword evidence="2 4" id="KW-0863">Zinc-finger</keyword>
<sequence>MENTASKNRNFGDNEHEDVPDSFCCCVCLDLLYKPIVLSCGHICCFWCVYKSMNCLRESQCPICRHQYYHFPTVCQTLHFLLLKIYSVAYNRRSNQTLEEEKKSGFYSPQFDPDTCESQAKFGHSCSPSFSSMINLVPNSCNVGTSECTDQLMSIAHEGESETNVTPVEGKTLPQDKLNIQQKISVADVMCTMCKQLLFHPVVLNCGHVYCETCVYKLVDDEMLRCQVCQSPHPREFPKVCLEFDQFLEEQFPEEYARRRDTIDLKDIKVKPEIPCSLDNDNKEESREWWSDPDSKVHIGVGCDFCGMFPITGDRYRCVDCKEKMGFDLCGDCYDTRSKLPGRFNQQHTSDHSFKLIKPDAIRRIILSLVSGRLGDSSIDSESFRNIEFAAEASRLFDDGEDNQNDPEATN</sequence>
<gene>
    <name evidence="8" type="primary">LOC101490360</name>
</gene>
<evidence type="ECO:0000259" key="6">
    <source>
        <dbReference type="PROSITE" id="PS50135"/>
    </source>
</evidence>
<dbReference type="Pfam" id="PF13445">
    <property type="entry name" value="zf-RING_UBOX"/>
    <property type="match status" value="1"/>
</dbReference>
<feature type="domain" description="RING-type" evidence="5">
    <location>
        <begin position="191"/>
        <end position="230"/>
    </location>
</feature>